<gene>
    <name evidence="1" type="ORF">AG1IA_08070</name>
</gene>
<dbReference type="HOGENOM" id="CLU_2499428_0_0_1"/>
<organism evidence="1 2">
    <name type="scientific">Thanatephorus cucumeris (strain AG1-IA)</name>
    <name type="common">Rice sheath blight fungus</name>
    <name type="synonym">Rhizoctonia solani</name>
    <dbReference type="NCBI Taxonomy" id="983506"/>
    <lineage>
        <taxon>Eukaryota</taxon>
        <taxon>Fungi</taxon>
        <taxon>Dikarya</taxon>
        <taxon>Basidiomycota</taxon>
        <taxon>Agaricomycotina</taxon>
        <taxon>Agaricomycetes</taxon>
        <taxon>Cantharellales</taxon>
        <taxon>Ceratobasidiaceae</taxon>
        <taxon>Rhizoctonia</taxon>
        <taxon>Rhizoctonia solani AG-1</taxon>
    </lineage>
</organism>
<dbReference type="AlphaFoldDB" id="L8WM63"/>
<evidence type="ECO:0000313" key="2">
    <source>
        <dbReference type="Proteomes" id="UP000011668"/>
    </source>
</evidence>
<proteinExistence type="predicted"/>
<comment type="caution">
    <text evidence="1">The sequence shown here is derived from an EMBL/GenBank/DDBJ whole genome shotgun (WGS) entry which is preliminary data.</text>
</comment>
<sequence>MVNPPSKSPKFALVFRIRARYGRGATRAKGMSNNWKEFAQIHPVRNAKLNNRPLKENFCAGRSVIGIAWRSSCAGISKHSYGHRSQ</sequence>
<keyword evidence="2" id="KW-1185">Reference proteome</keyword>
<name>L8WM63_THACA</name>
<dbReference type="EMBL" id="AFRT01002397">
    <property type="protein sequence ID" value="ELU37898.1"/>
    <property type="molecule type" value="Genomic_DNA"/>
</dbReference>
<reference evidence="1 2" key="1">
    <citation type="journal article" date="2013" name="Nat. Commun.">
        <title>The evolution and pathogenic mechanisms of the rice sheath blight pathogen.</title>
        <authorList>
            <person name="Zheng A."/>
            <person name="Lin R."/>
            <person name="Xu L."/>
            <person name="Qin P."/>
            <person name="Tang C."/>
            <person name="Ai P."/>
            <person name="Zhang D."/>
            <person name="Liu Y."/>
            <person name="Sun Z."/>
            <person name="Feng H."/>
            <person name="Wang Y."/>
            <person name="Chen Y."/>
            <person name="Liang X."/>
            <person name="Fu R."/>
            <person name="Li Q."/>
            <person name="Zhang J."/>
            <person name="Yu X."/>
            <person name="Xie Z."/>
            <person name="Ding L."/>
            <person name="Guan P."/>
            <person name="Tang J."/>
            <person name="Liang Y."/>
            <person name="Wang S."/>
            <person name="Deng Q."/>
            <person name="Li S."/>
            <person name="Zhu J."/>
            <person name="Wang L."/>
            <person name="Liu H."/>
            <person name="Li P."/>
        </authorList>
    </citation>
    <scope>NUCLEOTIDE SEQUENCE [LARGE SCALE GENOMIC DNA]</scope>
    <source>
        <strain evidence="2">AG-1 IA</strain>
    </source>
</reference>
<accession>L8WM63</accession>
<dbReference type="Proteomes" id="UP000011668">
    <property type="component" value="Unassembled WGS sequence"/>
</dbReference>
<evidence type="ECO:0000313" key="1">
    <source>
        <dbReference type="EMBL" id="ELU37898.1"/>
    </source>
</evidence>
<protein>
    <submittedName>
        <fullName evidence="1">Uncharacterized protein</fullName>
    </submittedName>
</protein>